<protein>
    <recommendedName>
        <fullName evidence="2">glutathione transferase</fullName>
        <ecNumber evidence="2">2.5.1.18</ecNumber>
    </recommendedName>
</protein>
<dbReference type="GO" id="GO:0009636">
    <property type="term" value="P:response to toxic substance"/>
    <property type="evidence" value="ECO:0007669"/>
    <property type="project" value="UniProtKB-ARBA"/>
</dbReference>
<reference evidence="7 8" key="1">
    <citation type="submission" date="2021-07" db="EMBL/GenBank/DDBJ databases">
        <title>The Aristolochia fimbriata genome: insights into angiosperm evolution, floral development and chemical biosynthesis.</title>
        <authorList>
            <person name="Jiao Y."/>
        </authorList>
    </citation>
    <scope>NUCLEOTIDE SEQUENCE [LARGE SCALE GENOMIC DNA]</scope>
    <source>
        <strain evidence="7">IBCAS-2021</strain>
        <tissue evidence="7">Leaf</tissue>
    </source>
</reference>
<dbReference type="SUPFAM" id="SSF52833">
    <property type="entry name" value="Thioredoxin-like"/>
    <property type="match status" value="1"/>
</dbReference>
<evidence type="ECO:0000259" key="5">
    <source>
        <dbReference type="PROSITE" id="PS50404"/>
    </source>
</evidence>
<dbReference type="InterPro" id="IPR004046">
    <property type="entry name" value="GST_C"/>
</dbReference>
<dbReference type="InterPro" id="IPR004045">
    <property type="entry name" value="Glutathione_S-Trfase_N"/>
</dbReference>
<dbReference type="PROSITE" id="PS50405">
    <property type="entry name" value="GST_CTER"/>
    <property type="match status" value="1"/>
</dbReference>
<dbReference type="SFLD" id="SFLDG00358">
    <property type="entry name" value="Main_(cytGST)"/>
    <property type="match status" value="1"/>
</dbReference>
<proteinExistence type="inferred from homology"/>
<dbReference type="EC" id="2.5.1.18" evidence="2"/>
<dbReference type="InterPro" id="IPR040079">
    <property type="entry name" value="Glutathione_S-Trfase"/>
</dbReference>
<dbReference type="FunFam" id="1.20.1050.10:FF:000004">
    <property type="entry name" value="Glutathione S-transferase F2"/>
    <property type="match status" value="1"/>
</dbReference>
<evidence type="ECO:0000256" key="3">
    <source>
        <dbReference type="ARBA" id="ARBA00022679"/>
    </source>
</evidence>
<evidence type="ECO:0000256" key="2">
    <source>
        <dbReference type="ARBA" id="ARBA00012452"/>
    </source>
</evidence>
<evidence type="ECO:0000313" key="7">
    <source>
        <dbReference type="EMBL" id="KAG9443752.1"/>
    </source>
</evidence>
<dbReference type="InterPro" id="IPR010987">
    <property type="entry name" value="Glutathione-S-Trfase_C-like"/>
</dbReference>
<evidence type="ECO:0000256" key="1">
    <source>
        <dbReference type="ARBA" id="ARBA00010128"/>
    </source>
</evidence>
<evidence type="ECO:0000256" key="4">
    <source>
        <dbReference type="ARBA" id="ARBA00047960"/>
    </source>
</evidence>
<dbReference type="PROSITE" id="PS50404">
    <property type="entry name" value="GST_NTER"/>
    <property type="match status" value="1"/>
</dbReference>
<dbReference type="InterPro" id="IPR034347">
    <property type="entry name" value="GST_Phi_C"/>
</dbReference>
<comment type="catalytic activity">
    <reaction evidence="4">
        <text>RX + glutathione = an S-substituted glutathione + a halide anion + H(+)</text>
        <dbReference type="Rhea" id="RHEA:16437"/>
        <dbReference type="ChEBI" id="CHEBI:15378"/>
        <dbReference type="ChEBI" id="CHEBI:16042"/>
        <dbReference type="ChEBI" id="CHEBI:17792"/>
        <dbReference type="ChEBI" id="CHEBI:57925"/>
        <dbReference type="ChEBI" id="CHEBI:90779"/>
        <dbReference type="EC" id="2.5.1.18"/>
    </reaction>
</comment>
<dbReference type="InterPro" id="IPR036249">
    <property type="entry name" value="Thioredoxin-like_sf"/>
</dbReference>
<accession>A0AAV7E4H3</accession>
<evidence type="ECO:0000313" key="8">
    <source>
        <dbReference type="Proteomes" id="UP000825729"/>
    </source>
</evidence>
<name>A0AAV7E4H3_ARIFI</name>
<dbReference type="PANTHER" id="PTHR43900">
    <property type="entry name" value="GLUTATHIONE S-TRANSFERASE RHO"/>
    <property type="match status" value="1"/>
</dbReference>
<dbReference type="GO" id="GO:0043295">
    <property type="term" value="F:glutathione binding"/>
    <property type="evidence" value="ECO:0007669"/>
    <property type="project" value="TreeGrafter"/>
</dbReference>
<comment type="caution">
    <text evidence="7">The sequence shown here is derived from an EMBL/GenBank/DDBJ whole genome shotgun (WGS) entry which is preliminary data.</text>
</comment>
<keyword evidence="8" id="KW-1185">Reference proteome</keyword>
<feature type="domain" description="GST N-terminal" evidence="5">
    <location>
        <begin position="1"/>
        <end position="82"/>
    </location>
</feature>
<dbReference type="SFLD" id="SFLDG01154">
    <property type="entry name" value="Main.5:_Phi-like"/>
    <property type="match status" value="1"/>
</dbReference>
<dbReference type="SFLD" id="SFLDS00019">
    <property type="entry name" value="Glutathione_Transferase_(cytos"/>
    <property type="match status" value="1"/>
</dbReference>
<dbReference type="Gene3D" id="1.20.1050.10">
    <property type="match status" value="1"/>
</dbReference>
<comment type="similarity">
    <text evidence="1">Belongs to the GST superfamily. Phi family.</text>
</comment>
<organism evidence="7 8">
    <name type="scientific">Aristolochia fimbriata</name>
    <name type="common">White veined hardy Dutchman's pipe vine</name>
    <dbReference type="NCBI Taxonomy" id="158543"/>
    <lineage>
        <taxon>Eukaryota</taxon>
        <taxon>Viridiplantae</taxon>
        <taxon>Streptophyta</taxon>
        <taxon>Embryophyta</taxon>
        <taxon>Tracheophyta</taxon>
        <taxon>Spermatophyta</taxon>
        <taxon>Magnoliopsida</taxon>
        <taxon>Magnoliidae</taxon>
        <taxon>Piperales</taxon>
        <taxon>Aristolochiaceae</taxon>
        <taxon>Aristolochia</taxon>
    </lineage>
</organism>
<dbReference type="GO" id="GO:0005737">
    <property type="term" value="C:cytoplasm"/>
    <property type="evidence" value="ECO:0007669"/>
    <property type="project" value="TreeGrafter"/>
</dbReference>
<evidence type="ECO:0000259" key="6">
    <source>
        <dbReference type="PROSITE" id="PS50405"/>
    </source>
</evidence>
<dbReference type="GO" id="GO:0004364">
    <property type="term" value="F:glutathione transferase activity"/>
    <property type="evidence" value="ECO:0007669"/>
    <property type="project" value="UniProtKB-EC"/>
</dbReference>
<dbReference type="CDD" id="cd03053">
    <property type="entry name" value="GST_N_Phi"/>
    <property type="match status" value="1"/>
</dbReference>
<dbReference type="PANTHER" id="PTHR43900:SF3">
    <property type="entry name" value="GLUTATHIONE S-TRANSFERASE RHO"/>
    <property type="match status" value="1"/>
</dbReference>
<dbReference type="InterPro" id="IPR036282">
    <property type="entry name" value="Glutathione-S-Trfase_C_sf"/>
</dbReference>
<keyword evidence="3" id="KW-0808">Transferase</keyword>
<dbReference type="CDD" id="cd03187">
    <property type="entry name" value="GST_C_Phi"/>
    <property type="match status" value="1"/>
</dbReference>
<dbReference type="AlphaFoldDB" id="A0AAV7E4H3"/>
<gene>
    <name evidence="7" type="ORF">H6P81_015092</name>
</gene>
<dbReference type="SUPFAM" id="SSF47616">
    <property type="entry name" value="GST C-terminal domain-like"/>
    <property type="match status" value="1"/>
</dbReference>
<dbReference type="Proteomes" id="UP000825729">
    <property type="component" value="Unassembled WGS sequence"/>
</dbReference>
<dbReference type="Pfam" id="PF02798">
    <property type="entry name" value="GST_N"/>
    <property type="match status" value="1"/>
</dbReference>
<dbReference type="EMBL" id="JAINDJ010000006">
    <property type="protein sequence ID" value="KAG9443752.1"/>
    <property type="molecule type" value="Genomic_DNA"/>
</dbReference>
<sequence length="221" mass="24600">MALKLHGIGFSTCTARVAATLYEKEADFELVGVNLAVGEQKQPHYLAKNPFGQVPALEDGDLTLFESRAITKYIAYKYSGQGTDLVRGGEEKERALVNVWVEVESQHFNPAVAPLMSELLIKPRVQRLPTDEAAAEAHAAKLDRVLGVYEERLSKSKYLAGDHFTLADLHHIPYLYMLVRSPKASLLTSRPHVNAWWEDISARPAWIKAAEGMKFWGAPVS</sequence>
<dbReference type="FunFam" id="3.40.30.10:FF:000016">
    <property type="entry name" value="Glutathione S-transferase F2"/>
    <property type="match status" value="1"/>
</dbReference>
<dbReference type="GO" id="GO:0006749">
    <property type="term" value="P:glutathione metabolic process"/>
    <property type="evidence" value="ECO:0007669"/>
    <property type="project" value="TreeGrafter"/>
</dbReference>
<feature type="domain" description="GST C-terminal" evidence="6">
    <location>
        <begin position="90"/>
        <end position="221"/>
    </location>
</feature>
<dbReference type="Pfam" id="PF00043">
    <property type="entry name" value="GST_C"/>
    <property type="match status" value="1"/>
</dbReference>
<dbReference type="Gene3D" id="3.40.30.10">
    <property type="entry name" value="Glutaredoxin"/>
    <property type="match status" value="1"/>
</dbReference>